<dbReference type="EMBL" id="CAXAMN010012069">
    <property type="protein sequence ID" value="CAK9037076.1"/>
    <property type="molecule type" value="Genomic_DNA"/>
</dbReference>
<evidence type="ECO:0000256" key="1">
    <source>
        <dbReference type="SAM" id="MobiDB-lite"/>
    </source>
</evidence>
<sequence length="548" mass="56512">RPGRCSDLAARTRRMLAGSGPAVVPNGSAPSGADMASGPSERGERAPVAHDWMRGGRGHVSAADMASGPRMQQEADRPSVLGVAHGEHSWMTGGQVSAADMASGPGVQEVTVMDANPFAPAAERDPAQQIVHQPEVVREVNVSVSSDANPFASAPVNIKASDDANPFASAPETVNASDAANPFASAPVDASDAAIPFWCAPVNVQASDDANPFASAPEPTVNAENDAAKEPSGSAPVNVDDPNGANDTESPPVNVNASSDANPFAPAPVNIKASDDANPFASAPVTLSASDAANPFASEPADASGAAIPFWCAPEPVATDAANPLDSAPVAWMQLRFRIQVNVKAAASDANPFASAPVQLVASDDANPFASGPVDASDAAIPFWCTPVAWKAPANASDPQNGAGLFASVNAKASDDTRPFASAPEPNAADAANPLGSAPVNVKAAASDANPFASAPVQLVASDDANPFASAPVPLFLREPAHALWVLFSGNLECFRCRKSLCFRTGQCFRCRKPFLVCVSECIRSAEWRGALCVCERCERRRSRRPLW</sequence>
<dbReference type="Proteomes" id="UP001642484">
    <property type="component" value="Unassembled WGS sequence"/>
</dbReference>
<name>A0ABP0LD55_9DINO</name>
<evidence type="ECO:0000313" key="3">
    <source>
        <dbReference type="Proteomes" id="UP001642484"/>
    </source>
</evidence>
<feature type="compositionally biased region" description="Polar residues" evidence="1">
    <location>
        <begin position="245"/>
        <end position="261"/>
    </location>
</feature>
<feature type="region of interest" description="Disordered" evidence="1">
    <location>
        <begin position="14"/>
        <end position="46"/>
    </location>
</feature>
<comment type="caution">
    <text evidence="2">The sequence shown here is derived from an EMBL/GenBank/DDBJ whole genome shotgun (WGS) entry which is preliminary data.</text>
</comment>
<gene>
    <name evidence="2" type="ORF">CCMP2556_LOCUS20538</name>
</gene>
<reference evidence="2 3" key="1">
    <citation type="submission" date="2024-02" db="EMBL/GenBank/DDBJ databases">
        <authorList>
            <person name="Chen Y."/>
            <person name="Shah S."/>
            <person name="Dougan E. K."/>
            <person name="Thang M."/>
            <person name="Chan C."/>
        </authorList>
    </citation>
    <scope>NUCLEOTIDE SEQUENCE [LARGE SCALE GENOMIC DNA]</scope>
</reference>
<accession>A0ABP0LD55</accession>
<keyword evidence="3" id="KW-1185">Reference proteome</keyword>
<organism evidence="2 3">
    <name type="scientific">Durusdinium trenchii</name>
    <dbReference type="NCBI Taxonomy" id="1381693"/>
    <lineage>
        <taxon>Eukaryota</taxon>
        <taxon>Sar</taxon>
        <taxon>Alveolata</taxon>
        <taxon>Dinophyceae</taxon>
        <taxon>Suessiales</taxon>
        <taxon>Symbiodiniaceae</taxon>
        <taxon>Durusdinium</taxon>
    </lineage>
</organism>
<evidence type="ECO:0000313" key="2">
    <source>
        <dbReference type="EMBL" id="CAK9037076.1"/>
    </source>
</evidence>
<feature type="region of interest" description="Disordered" evidence="1">
    <location>
        <begin position="210"/>
        <end position="270"/>
    </location>
</feature>
<protein>
    <submittedName>
        <fullName evidence="2">Uncharacterized protein</fullName>
    </submittedName>
</protein>
<proteinExistence type="predicted"/>
<feature type="non-terminal residue" evidence="2">
    <location>
        <position position="1"/>
    </location>
</feature>